<proteinExistence type="predicted"/>
<keyword evidence="1" id="KW-0175">Coiled coil</keyword>
<dbReference type="Pfam" id="PF13863">
    <property type="entry name" value="DUF4200"/>
    <property type="match status" value="1"/>
</dbReference>
<evidence type="ECO:0000313" key="3">
    <source>
        <dbReference type="EMBL" id="CAD8065146.1"/>
    </source>
</evidence>
<dbReference type="InterPro" id="IPR051147">
    <property type="entry name" value="CFAP_domain-containing"/>
</dbReference>
<dbReference type="InterPro" id="IPR025252">
    <property type="entry name" value="DUF4200"/>
</dbReference>
<dbReference type="GO" id="GO:0005856">
    <property type="term" value="C:cytoskeleton"/>
    <property type="evidence" value="ECO:0007669"/>
    <property type="project" value="UniProtKB-ARBA"/>
</dbReference>
<feature type="domain" description="DUF4200" evidence="2">
    <location>
        <begin position="21"/>
        <end position="130"/>
    </location>
</feature>
<evidence type="ECO:0000313" key="4">
    <source>
        <dbReference type="Proteomes" id="UP000692954"/>
    </source>
</evidence>
<name>A0A8S1LK91_9CILI</name>
<dbReference type="EMBL" id="CAJJDN010000020">
    <property type="protein sequence ID" value="CAD8065146.1"/>
    <property type="molecule type" value="Genomic_DNA"/>
</dbReference>
<gene>
    <name evidence="3" type="ORF">PSON_ATCC_30995.1.T0200060</name>
</gene>
<organism evidence="3 4">
    <name type="scientific">Paramecium sonneborni</name>
    <dbReference type="NCBI Taxonomy" id="65129"/>
    <lineage>
        <taxon>Eukaryota</taxon>
        <taxon>Sar</taxon>
        <taxon>Alveolata</taxon>
        <taxon>Ciliophora</taxon>
        <taxon>Intramacronucleata</taxon>
        <taxon>Oligohymenophorea</taxon>
        <taxon>Peniculida</taxon>
        <taxon>Parameciidae</taxon>
        <taxon>Paramecium</taxon>
    </lineage>
</organism>
<accession>A0A8S1LK91</accession>
<dbReference type="OrthoDB" id="10264298at2759"/>
<keyword evidence="4" id="KW-1185">Reference proteome</keyword>
<dbReference type="PANTHER" id="PTHR21683:SF2">
    <property type="entry name" value="COILED-COIL DOMAIN-CONTAINING PROTEIN 42 LIKE-2-LIKE"/>
    <property type="match status" value="1"/>
</dbReference>
<dbReference type="Proteomes" id="UP000692954">
    <property type="component" value="Unassembled WGS sequence"/>
</dbReference>
<reference evidence="3" key="1">
    <citation type="submission" date="2021-01" db="EMBL/GenBank/DDBJ databases">
        <authorList>
            <consortium name="Genoscope - CEA"/>
            <person name="William W."/>
        </authorList>
    </citation>
    <scope>NUCLEOTIDE SEQUENCE</scope>
</reference>
<dbReference type="AlphaFoldDB" id="A0A8S1LK91"/>
<protein>
    <recommendedName>
        <fullName evidence="2">DUF4200 domain-containing protein</fullName>
    </recommendedName>
</protein>
<sequence length="132" mass="15857">MDRKFRKRASSVNSTNPTMKLLEKRRLMFEVHEAYENQLFLFKQQEGEFTAKENEIRLKDTEIQTELLKFCKELQINETKKKKAISLYQSERTEKDKKIKEIAKLQHDLSLDQQIFENVERKGTIIQIYKNS</sequence>
<evidence type="ECO:0000259" key="2">
    <source>
        <dbReference type="Pfam" id="PF13863"/>
    </source>
</evidence>
<dbReference type="PANTHER" id="PTHR21683">
    <property type="entry name" value="COILED-COIL DOMAIN-CONTAINING PROTEIN 42 LIKE-2-LIKE-RELATED"/>
    <property type="match status" value="1"/>
</dbReference>
<evidence type="ECO:0000256" key="1">
    <source>
        <dbReference type="ARBA" id="ARBA00023054"/>
    </source>
</evidence>
<comment type="caution">
    <text evidence="3">The sequence shown here is derived from an EMBL/GenBank/DDBJ whole genome shotgun (WGS) entry which is preliminary data.</text>
</comment>